<evidence type="ECO:0000313" key="3">
    <source>
        <dbReference type="Proteomes" id="UP000474159"/>
    </source>
</evidence>
<evidence type="ECO:0000313" key="2">
    <source>
        <dbReference type="EMBL" id="KAB1080991.1"/>
    </source>
</evidence>
<dbReference type="EMBL" id="VZZK01000003">
    <property type="protein sequence ID" value="KAB1080991.1"/>
    <property type="molecule type" value="Genomic_DNA"/>
</dbReference>
<gene>
    <name evidence="2" type="ORF">F6X53_04785</name>
</gene>
<reference evidence="2 3" key="1">
    <citation type="submission" date="2019-09" db="EMBL/GenBank/DDBJ databases">
        <title>YIM 48816 draft genome.</title>
        <authorList>
            <person name="Jiang L."/>
        </authorList>
    </citation>
    <scope>NUCLEOTIDE SEQUENCE [LARGE SCALE GENOMIC DNA]</scope>
    <source>
        <strain evidence="2 3">YIM 48816</strain>
    </source>
</reference>
<proteinExistence type="predicted"/>
<dbReference type="OrthoDB" id="8100830at2"/>
<dbReference type="RefSeq" id="WP_150997721.1">
    <property type="nucleotide sequence ID" value="NZ_BPQY01000584.1"/>
</dbReference>
<comment type="caution">
    <text evidence="2">The sequence shown here is derived from an EMBL/GenBank/DDBJ whole genome shotgun (WGS) entry which is preliminary data.</text>
</comment>
<dbReference type="Proteomes" id="UP000474159">
    <property type="component" value="Unassembled WGS sequence"/>
</dbReference>
<feature type="compositionally biased region" description="Polar residues" evidence="1">
    <location>
        <begin position="25"/>
        <end position="34"/>
    </location>
</feature>
<feature type="region of interest" description="Disordered" evidence="1">
    <location>
        <begin position="1"/>
        <end position="55"/>
    </location>
</feature>
<name>A0A6L3T6I5_9HYPH</name>
<protein>
    <submittedName>
        <fullName evidence="2">DUF3306 domain-containing protein</fullName>
    </submittedName>
</protein>
<evidence type="ECO:0000256" key="1">
    <source>
        <dbReference type="SAM" id="MobiDB-lite"/>
    </source>
</evidence>
<dbReference type="InterPro" id="IPR021735">
    <property type="entry name" value="DUF3306"/>
</dbReference>
<dbReference type="Pfam" id="PF11748">
    <property type="entry name" value="DUF3306"/>
    <property type="match status" value="1"/>
</dbReference>
<accession>A0A6L3T6I5</accession>
<organism evidence="2 3">
    <name type="scientific">Methylobacterium soli</name>
    <dbReference type="NCBI Taxonomy" id="553447"/>
    <lineage>
        <taxon>Bacteria</taxon>
        <taxon>Pseudomonadati</taxon>
        <taxon>Pseudomonadota</taxon>
        <taxon>Alphaproteobacteria</taxon>
        <taxon>Hyphomicrobiales</taxon>
        <taxon>Methylobacteriaceae</taxon>
        <taxon>Methylobacterium</taxon>
    </lineage>
</organism>
<keyword evidence="3" id="KW-1185">Reference proteome</keyword>
<dbReference type="AlphaFoldDB" id="A0A6L3T6I5"/>
<sequence>MSGGDFLARWSRRKRDVAEHEATRPVSTNSTSSDEAVADASGTEPADAVEAGEGVALTPEEIARLPALDDLRVDTDLIQFLRKGVPRLLRNAALRRMWTLDPGIRDYVSEARDYAYDWNMVGGVPGYGPLLPSDDVGAMLKQIVGGLPEARDAAEAPRDRGIADATTASATAEAALHEQIEAATLEAPEDAKHIAPAATQGDAPLIPTNDGLSRNKIEAVSPVRRHGSAIPI</sequence>